<name>A0A2P2NGZ9_RHIMU</name>
<accession>A0A2P2NGZ9</accession>
<sequence>MLCLVNWTIKIADGSIIQSSRNWIGGSLKKSHP</sequence>
<evidence type="ECO:0000313" key="1">
    <source>
        <dbReference type="EMBL" id="MBX41761.1"/>
    </source>
</evidence>
<dbReference type="EMBL" id="GGEC01061277">
    <property type="protein sequence ID" value="MBX41761.1"/>
    <property type="molecule type" value="Transcribed_RNA"/>
</dbReference>
<reference evidence="1" key="1">
    <citation type="submission" date="2018-02" db="EMBL/GenBank/DDBJ databases">
        <title>Rhizophora mucronata_Transcriptome.</title>
        <authorList>
            <person name="Meera S.P."/>
            <person name="Sreeshan A."/>
            <person name="Augustine A."/>
        </authorList>
    </citation>
    <scope>NUCLEOTIDE SEQUENCE</scope>
    <source>
        <tissue evidence="1">Leaf</tissue>
    </source>
</reference>
<dbReference type="AlphaFoldDB" id="A0A2P2NGZ9"/>
<protein>
    <submittedName>
        <fullName evidence="1">Uncharacterized protein</fullName>
    </submittedName>
</protein>
<proteinExistence type="predicted"/>
<organism evidence="1">
    <name type="scientific">Rhizophora mucronata</name>
    <name type="common">Asiatic mangrove</name>
    <dbReference type="NCBI Taxonomy" id="61149"/>
    <lineage>
        <taxon>Eukaryota</taxon>
        <taxon>Viridiplantae</taxon>
        <taxon>Streptophyta</taxon>
        <taxon>Embryophyta</taxon>
        <taxon>Tracheophyta</taxon>
        <taxon>Spermatophyta</taxon>
        <taxon>Magnoliopsida</taxon>
        <taxon>eudicotyledons</taxon>
        <taxon>Gunneridae</taxon>
        <taxon>Pentapetalae</taxon>
        <taxon>rosids</taxon>
        <taxon>fabids</taxon>
        <taxon>Malpighiales</taxon>
        <taxon>Rhizophoraceae</taxon>
        <taxon>Rhizophora</taxon>
    </lineage>
</organism>